<evidence type="ECO:0000256" key="1">
    <source>
        <dbReference type="ARBA" id="ARBA00022908"/>
    </source>
</evidence>
<organism evidence="5 6">
    <name type="scientific">Oryzicola mucosus</name>
    <dbReference type="NCBI Taxonomy" id="2767425"/>
    <lineage>
        <taxon>Bacteria</taxon>
        <taxon>Pseudomonadati</taxon>
        <taxon>Pseudomonadota</taxon>
        <taxon>Alphaproteobacteria</taxon>
        <taxon>Hyphomicrobiales</taxon>
        <taxon>Phyllobacteriaceae</taxon>
        <taxon>Oryzicola</taxon>
    </lineage>
</organism>
<dbReference type="InterPro" id="IPR010998">
    <property type="entry name" value="Integrase_recombinase_N"/>
</dbReference>
<evidence type="ECO:0000256" key="3">
    <source>
        <dbReference type="ARBA" id="ARBA00023172"/>
    </source>
</evidence>
<evidence type="ECO:0000259" key="4">
    <source>
        <dbReference type="PROSITE" id="PS51898"/>
    </source>
</evidence>
<keyword evidence="2" id="KW-0238">DNA-binding</keyword>
<dbReference type="Pfam" id="PF00589">
    <property type="entry name" value="Phage_integrase"/>
    <property type="match status" value="1"/>
</dbReference>
<reference evidence="5" key="1">
    <citation type="submission" date="2020-09" db="EMBL/GenBank/DDBJ databases">
        <title>Genome seq and assembly of Tianweitania sp.</title>
        <authorList>
            <person name="Chhetri G."/>
        </authorList>
    </citation>
    <scope>NUCLEOTIDE SEQUENCE</scope>
    <source>
        <strain evidence="5">Rool2</strain>
    </source>
</reference>
<dbReference type="RefSeq" id="WP_188165973.1">
    <property type="nucleotide sequence ID" value="NZ_JACVVX010000006.1"/>
</dbReference>
<sequence length="448" mass="48687">MAKTVQEAKISTPAARKKLPEGMHWRGIAADLHLGYRKGARGGRWLARWYVGDQKYKQEIIGTADDAVKADGVDCLTFEQAKAAAARLLTQRRLDAAAAEAGPVATVRAAVDAYLIVRDSRAAGQSGRPQEKSDARQRMTKHVMGAEIADIKLHNLKERDLLSWRDGLPSELAASTVRRLINDFKAALNAEAKRHREHLPAETVIVIKNGLTAPEDSSPVARDDQALSDADVRRIVDAAHRVDADGGWEGDLARMVTVLAATGARFSQVVRMKVVDVQTAQSRLMIPTSRKGKGAKASSHIAFRVGEDVIAALRPAIAGRRGADPLLLRWRHKQIKGTGTTPPRWERDERGPWRRAAEMARPWHDITKAAGLPADVVPYALRHSSIVRQLRRGLPVRLVAALHDTSAAMVEAHYSAAIVDALDDLAAGAVIPLISTGGEKVIPLRSGT</sequence>
<dbReference type="PANTHER" id="PTHR30349">
    <property type="entry name" value="PHAGE INTEGRASE-RELATED"/>
    <property type="match status" value="1"/>
</dbReference>
<dbReference type="EMBL" id="JACVVX010000006">
    <property type="protein sequence ID" value="MBD0416528.1"/>
    <property type="molecule type" value="Genomic_DNA"/>
</dbReference>
<evidence type="ECO:0000313" key="5">
    <source>
        <dbReference type="EMBL" id="MBD0416528.1"/>
    </source>
</evidence>
<comment type="caution">
    <text evidence="5">The sequence shown here is derived from an EMBL/GenBank/DDBJ whole genome shotgun (WGS) entry which is preliminary data.</text>
</comment>
<dbReference type="InterPro" id="IPR013762">
    <property type="entry name" value="Integrase-like_cat_sf"/>
</dbReference>
<evidence type="ECO:0000256" key="2">
    <source>
        <dbReference type="ARBA" id="ARBA00023125"/>
    </source>
</evidence>
<dbReference type="Gene3D" id="1.10.150.130">
    <property type="match status" value="1"/>
</dbReference>
<gene>
    <name evidence="5" type="ORF">ICI42_17880</name>
</gene>
<dbReference type="InterPro" id="IPR002104">
    <property type="entry name" value="Integrase_catalytic"/>
</dbReference>
<proteinExistence type="predicted"/>
<dbReference type="GO" id="GO:0015074">
    <property type="term" value="P:DNA integration"/>
    <property type="evidence" value="ECO:0007669"/>
    <property type="project" value="UniProtKB-KW"/>
</dbReference>
<dbReference type="InterPro" id="IPR011010">
    <property type="entry name" value="DNA_brk_join_enz"/>
</dbReference>
<dbReference type="Proteomes" id="UP000643405">
    <property type="component" value="Unassembled WGS sequence"/>
</dbReference>
<keyword evidence="3" id="KW-0233">DNA recombination</keyword>
<accession>A0A8J6PY54</accession>
<protein>
    <submittedName>
        <fullName evidence="5">Tyrosine-type recombinase/integrase</fullName>
    </submittedName>
</protein>
<keyword evidence="1" id="KW-0229">DNA integration</keyword>
<dbReference type="GO" id="GO:0006310">
    <property type="term" value="P:DNA recombination"/>
    <property type="evidence" value="ECO:0007669"/>
    <property type="project" value="UniProtKB-KW"/>
</dbReference>
<keyword evidence="6" id="KW-1185">Reference proteome</keyword>
<dbReference type="AlphaFoldDB" id="A0A8J6PY54"/>
<dbReference type="InterPro" id="IPR050090">
    <property type="entry name" value="Tyrosine_recombinase_XerCD"/>
</dbReference>
<dbReference type="GO" id="GO:0003677">
    <property type="term" value="F:DNA binding"/>
    <property type="evidence" value="ECO:0007669"/>
    <property type="project" value="UniProtKB-KW"/>
</dbReference>
<evidence type="ECO:0000313" key="6">
    <source>
        <dbReference type="Proteomes" id="UP000643405"/>
    </source>
</evidence>
<dbReference type="SUPFAM" id="SSF56349">
    <property type="entry name" value="DNA breaking-rejoining enzymes"/>
    <property type="match status" value="1"/>
</dbReference>
<feature type="domain" description="Tyr recombinase" evidence="4">
    <location>
        <begin position="222"/>
        <end position="427"/>
    </location>
</feature>
<name>A0A8J6PY54_9HYPH</name>
<dbReference type="PANTHER" id="PTHR30349:SF88">
    <property type="entry name" value="BLL1584 PROTEIN"/>
    <property type="match status" value="1"/>
</dbReference>
<dbReference type="Gene3D" id="1.10.443.10">
    <property type="entry name" value="Intergrase catalytic core"/>
    <property type="match status" value="1"/>
</dbReference>
<dbReference type="PROSITE" id="PS51898">
    <property type="entry name" value="TYR_RECOMBINASE"/>
    <property type="match status" value="1"/>
</dbReference>